<accession>A0A518DFR0</accession>
<name>A0A518DFR0_9BACT</name>
<dbReference type="RefSeq" id="WP_145288516.1">
    <property type="nucleotide sequence ID" value="NZ_CP036291.1"/>
</dbReference>
<dbReference type="KEGG" id="pnd:Pla175_37070"/>
<dbReference type="OrthoDB" id="274988at2"/>
<evidence type="ECO:0000313" key="3">
    <source>
        <dbReference type="Proteomes" id="UP000317429"/>
    </source>
</evidence>
<gene>
    <name evidence="2" type="ORF">Pla175_37070</name>
</gene>
<protein>
    <submittedName>
        <fullName evidence="2">Uncharacterized protein</fullName>
    </submittedName>
</protein>
<proteinExistence type="predicted"/>
<organism evidence="2 3">
    <name type="scientific">Pirellulimonas nuda</name>
    <dbReference type="NCBI Taxonomy" id="2528009"/>
    <lineage>
        <taxon>Bacteria</taxon>
        <taxon>Pseudomonadati</taxon>
        <taxon>Planctomycetota</taxon>
        <taxon>Planctomycetia</taxon>
        <taxon>Pirellulales</taxon>
        <taxon>Lacipirellulaceae</taxon>
        <taxon>Pirellulimonas</taxon>
    </lineage>
</organism>
<dbReference type="AlphaFoldDB" id="A0A518DFR0"/>
<dbReference type="EMBL" id="CP036291">
    <property type="protein sequence ID" value="QDU90304.1"/>
    <property type="molecule type" value="Genomic_DNA"/>
</dbReference>
<reference evidence="2 3" key="1">
    <citation type="submission" date="2019-02" db="EMBL/GenBank/DDBJ databases">
        <title>Deep-cultivation of Planctomycetes and their phenomic and genomic characterization uncovers novel biology.</title>
        <authorList>
            <person name="Wiegand S."/>
            <person name="Jogler M."/>
            <person name="Boedeker C."/>
            <person name="Pinto D."/>
            <person name="Vollmers J."/>
            <person name="Rivas-Marin E."/>
            <person name="Kohn T."/>
            <person name="Peeters S.H."/>
            <person name="Heuer A."/>
            <person name="Rast P."/>
            <person name="Oberbeckmann S."/>
            <person name="Bunk B."/>
            <person name="Jeske O."/>
            <person name="Meyerdierks A."/>
            <person name="Storesund J.E."/>
            <person name="Kallscheuer N."/>
            <person name="Luecker S."/>
            <person name="Lage O.M."/>
            <person name="Pohl T."/>
            <person name="Merkel B.J."/>
            <person name="Hornburger P."/>
            <person name="Mueller R.-W."/>
            <person name="Bruemmer F."/>
            <person name="Labrenz M."/>
            <person name="Spormann A.M."/>
            <person name="Op den Camp H."/>
            <person name="Overmann J."/>
            <person name="Amann R."/>
            <person name="Jetten M.S.M."/>
            <person name="Mascher T."/>
            <person name="Medema M.H."/>
            <person name="Devos D.P."/>
            <person name="Kaster A.-K."/>
            <person name="Ovreas L."/>
            <person name="Rohde M."/>
            <person name="Galperin M.Y."/>
            <person name="Jogler C."/>
        </authorList>
    </citation>
    <scope>NUCLEOTIDE SEQUENCE [LARGE SCALE GENOMIC DNA]</scope>
    <source>
        <strain evidence="2 3">Pla175</strain>
    </source>
</reference>
<evidence type="ECO:0000256" key="1">
    <source>
        <dbReference type="SAM" id="MobiDB-lite"/>
    </source>
</evidence>
<keyword evidence="3" id="KW-1185">Reference proteome</keyword>
<feature type="region of interest" description="Disordered" evidence="1">
    <location>
        <begin position="224"/>
        <end position="253"/>
    </location>
</feature>
<evidence type="ECO:0000313" key="2">
    <source>
        <dbReference type="EMBL" id="QDU90304.1"/>
    </source>
</evidence>
<dbReference type="Proteomes" id="UP000317429">
    <property type="component" value="Chromosome"/>
</dbReference>
<sequence>MKLWLRRIAIALGLLLLVVGGALVYLHRLATAEVAEYQAVLQADPAALEEGRKELESQSFATFSDAQNPSAWALAVTPDQVNGWLAVRAEDFAPDLKKAGVLDPRVLFDPEVVSVVFRLQTEALDSVVTVRLQPVITTEKEIGIILVGASAGQLPLPTSQIVERLKQATAGLDLPLKWRQDAGRPMLLVDFEQIVSSGHVHREIDAIVVTPEFLRVSGETLVGLPGEVPKDWPAPDETQEPAPTGEGDHPPSE</sequence>